<dbReference type="AlphaFoldDB" id="A0A9D2SNP9"/>
<evidence type="ECO:0000313" key="2">
    <source>
        <dbReference type="EMBL" id="HJC22573.1"/>
    </source>
</evidence>
<evidence type="ECO:0000313" key="3">
    <source>
        <dbReference type="Proteomes" id="UP000823891"/>
    </source>
</evidence>
<dbReference type="EMBL" id="DWWS01000013">
    <property type="protein sequence ID" value="HJC22573.1"/>
    <property type="molecule type" value="Genomic_DNA"/>
</dbReference>
<comment type="caution">
    <text evidence="2">The sequence shown here is derived from an EMBL/GenBank/DDBJ whole genome shotgun (WGS) entry which is preliminary data.</text>
</comment>
<organism evidence="2 3">
    <name type="scientific">Candidatus Eisenbergiella merdavium</name>
    <dbReference type="NCBI Taxonomy" id="2838551"/>
    <lineage>
        <taxon>Bacteria</taxon>
        <taxon>Bacillati</taxon>
        <taxon>Bacillota</taxon>
        <taxon>Clostridia</taxon>
        <taxon>Lachnospirales</taxon>
        <taxon>Lachnospiraceae</taxon>
        <taxon>Eisenbergiella</taxon>
    </lineage>
</organism>
<reference evidence="2" key="2">
    <citation type="submission" date="2021-04" db="EMBL/GenBank/DDBJ databases">
        <authorList>
            <person name="Gilroy R."/>
        </authorList>
    </citation>
    <scope>NUCLEOTIDE SEQUENCE</scope>
    <source>
        <strain evidence="2">USAMLcec2-132</strain>
    </source>
</reference>
<evidence type="ECO:0000256" key="1">
    <source>
        <dbReference type="SAM" id="Phobius"/>
    </source>
</evidence>
<protein>
    <submittedName>
        <fullName evidence="2">Uncharacterized protein</fullName>
    </submittedName>
</protein>
<feature type="transmembrane region" description="Helical" evidence="1">
    <location>
        <begin position="103"/>
        <end position="119"/>
    </location>
</feature>
<feature type="transmembrane region" description="Helical" evidence="1">
    <location>
        <begin position="73"/>
        <end position="91"/>
    </location>
</feature>
<feature type="transmembrane region" description="Helical" evidence="1">
    <location>
        <begin position="9"/>
        <end position="30"/>
    </location>
</feature>
<accession>A0A9D2SNP9</accession>
<dbReference type="Proteomes" id="UP000823891">
    <property type="component" value="Unassembled WGS sequence"/>
</dbReference>
<dbReference type="Pfam" id="PF20312">
    <property type="entry name" value="DUF6608"/>
    <property type="match status" value="1"/>
</dbReference>
<keyword evidence="1" id="KW-0812">Transmembrane</keyword>
<proteinExistence type="predicted"/>
<dbReference type="InterPro" id="IPR046716">
    <property type="entry name" value="DUF6608"/>
</dbReference>
<reference evidence="2" key="1">
    <citation type="journal article" date="2021" name="PeerJ">
        <title>Extensive microbial diversity within the chicken gut microbiome revealed by metagenomics and culture.</title>
        <authorList>
            <person name="Gilroy R."/>
            <person name="Ravi A."/>
            <person name="Getino M."/>
            <person name="Pursley I."/>
            <person name="Horton D.L."/>
            <person name="Alikhan N.F."/>
            <person name="Baker D."/>
            <person name="Gharbi K."/>
            <person name="Hall N."/>
            <person name="Watson M."/>
            <person name="Adriaenssens E.M."/>
            <person name="Foster-Nyarko E."/>
            <person name="Jarju S."/>
            <person name="Secka A."/>
            <person name="Antonio M."/>
            <person name="Oren A."/>
            <person name="Chaudhuri R.R."/>
            <person name="La Ragione R."/>
            <person name="Hildebrand F."/>
            <person name="Pallen M.J."/>
        </authorList>
    </citation>
    <scope>NUCLEOTIDE SEQUENCE</scope>
    <source>
        <strain evidence="2">USAMLcec2-132</strain>
    </source>
</reference>
<feature type="transmembrane region" description="Helical" evidence="1">
    <location>
        <begin position="42"/>
        <end position="61"/>
    </location>
</feature>
<keyword evidence="1" id="KW-1133">Transmembrane helix</keyword>
<sequence length="141" mass="16522">MRLITKKNFFSVFCMVFTIIVLGGNLLEVVHRRAVNPTQFNLFWTAVFSLVSIAVLSRSYLLDGLSPLRAGILLYLVTLACVFGFVFLSGLRTPLHPHAFRDVFFSFSVPYLLFSFVYFRRLKRETERLDREIRQLREHLR</sequence>
<name>A0A9D2SNP9_9FIRM</name>
<gene>
    <name evidence="2" type="ORF">H9761_02570</name>
</gene>
<keyword evidence="1" id="KW-0472">Membrane</keyword>